<dbReference type="InterPro" id="IPR036390">
    <property type="entry name" value="WH_DNA-bd_sf"/>
</dbReference>
<dbReference type="Proteomes" id="UP000240978">
    <property type="component" value="Unassembled WGS sequence"/>
</dbReference>
<accession>A0A2P8G2L6</accession>
<dbReference type="SUPFAM" id="SSF55811">
    <property type="entry name" value="Nudix"/>
    <property type="match status" value="1"/>
</dbReference>
<evidence type="ECO:0000313" key="2">
    <source>
        <dbReference type="EMBL" id="PSL28197.1"/>
    </source>
</evidence>
<dbReference type="Pfam" id="PF21906">
    <property type="entry name" value="WHD_NrtR"/>
    <property type="match status" value="1"/>
</dbReference>
<comment type="caution">
    <text evidence="2">The sequence shown here is derived from an EMBL/GenBank/DDBJ whole genome shotgun (WGS) entry which is preliminary data.</text>
</comment>
<evidence type="ECO:0000313" key="3">
    <source>
        <dbReference type="Proteomes" id="UP000240978"/>
    </source>
</evidence>
<dbReference type="CDD" id="cd18873">
    <property type="entry name" value="NUDIX_NadM_like"/>
    <property type="match status" value="1"/>
</dbReference>
<proteinExistence type="predicted"/>
<dbReference type="InterPro" id="IPR054105">
    <property type="entry name" value="WHD_NrtR"/>
</dbReference>
<dbReference type="RefSeq" id="WP_106603666.1">
    <property type="nucleotide sequence ID" value="NZ_PYGK01000008.1"/>
</dbReference>
<feature type="domain" description="NrtR DNA-binding winged helix" evidence="1">
    <location>
        <begin position="180"/>
        <end position="240"/>
    </location>
</feature>
<dbReference type="AlphaFoldDB" id="A0A2P8G2L6"/>
<dbReference type="OrthoDB" id="9786141at2"/>
<dbReference type="InterPro" id="IPR015797">
    <property type="entry name" value="NUDIX_hydrolase-like_dom_sf"/>
</dbReference>
<reference evidence="2 3" key="1">
    <citation type="submission" date="2018-03" db="EMBL/GenBank/DDBJ databases">
        <title>Genomic Encyclopedia of Archaeal and Bacterial Type Strains, Phase II (KMG-II): from individual species to whole genera.</title>
        <authorList>
            <person name="Goeker M."/>
        </authorList>
    </citation>
    <scope>NUCLEOTIDE SEQUENCE [LARGE SCALE GENOMIC DNA]</scope>
    <source>
        <strain evidence="2 3">DSM 18107</strain>
    </source>
</reference>
<protein>
    <recommendedName>
        <fullName evidence="1">NrtR DNA-binding winged helix domain-containing protein</fullName>
    </recommendedName>
</protein>
<organism evidence="2 3">
    <name type="scientific">Chitinophaga ginsengisoli</name>
    <dbReference type="NCBI Taxonomy" id="363837"/>
    <lineage>
        <taxon>Bacteria</taxon>
        <taxon>Pseudomonadati</taxon>
        <taxon>Bacteroidota</taxon>
        <taxon>Chitinophagia</taxon>
        <taxon>Chitinophagales</taxon>
        <taxon>Chitinophagaceae</taxon>
        <taxon>Chitinophaga</taxon>
    </lineage>
</organism>
<gene>
    <name evidence="2" type="ORF">CLV42_108116</name>
</gene>
<name>A0A2P8G2L6_9BACT</name>
<keyword evidence="3" id="KW-1185">Reference proteome</keyword>
<dbReference type="Gene3D" id="1.10.10.10">
    <property type="entry name" value="Winged helix-like DNA-binding domain superfamily/Winged helix DNA-binding domain"/>
    <property type="match status" value="1"/>
</dbReference>
<sequence length="257" mass="29958">MDIKELESSYFDDKIYVKNVAVDNVIFGYHDKELRVLLQRPTSFPKWTVTGGYVRKTESIEEAADNIACMRTGLKNLFLKQFRSFGNPSRTKGEREIVKKFFESIGMELPADSWILDYSVSIAFYTLTEFSRVTVQKAPFDEAIDWWPVSQLPPMMFDHALIIAEALKALQHHIYHYPIGYELLPEKFTLPEIHSLYETILDKTLDNRNFTRKLMSTGIVKKLDETRSIGAHRSPYLYKFDKRKYDTALKKGIFLAF</sequence>
<dbReference type="EMBL" id="PYGK01000008">
    <property type="protein sequence ID" value="PSL28197.1"/>
    <property type="molecule type" value="Genomic_DNA"/>
</dbReference>
<dbReference type="Gene3D" id="3.90.79.10">
    <property type="entry name" value="Nucleoside Triphosphate Pyrophosphohydrolase"/>
    <property type="match status" value="1"/>
</dbReference>
<evidence type="ECO:0000259" key="1">
    <source>
        <dbReference type="Pfam" id="PF21906"/>
    </source>
</evidence>
<dbReference type="InterPro" id="IPR036388">
    <property type="entry name" value="WH-like_DNA-bd_sf"/>
</dbReference>
<dbReference type="SUPFAM" id="SSF46785">
    <property type="entry name" value="Winged helix' DNA-binding domain"/>
    <property type="match status" value="1"/>
</dbReference>